<organism evidence="2">
    <name type="scientific">Morganella morganii</name>
    <name type="common">Proteus morganii</name>
    <dbReference type="NCBI Taxonomy" id="582"/>
    <lineage>
        <taxon>Bacteria</taxon>
        <taxon>Pseudomonadati</taxon>
        <taxon>Pseudomonadota</taxon>
        <taxon>Gammaproteobacteria</taxon>
        <taxon>Enterobacterales</taxon>
        <taxon>Morganellaceae</taxon>
        <taxon>Morganella</taxon>
    </lineage>
</organism>
<dbReference type="Gene3D" id="1.25.40.10">
    <property type="entry name" value="Tetratricopeptide repeat domain"/>
    <property type="match status" value="1"/>
</dbReference>
<dbReference type="EMBL" id="MK851048">
    <property type="protein sequence ID" value="QDH76063.1"/>
    <property type="molecule type" value="Genomic_DNA"/>
</dbReference>
<sequence length="415" mass="47285">MSKKKLSLLCFVVMGFGKKTDFRSGKLLNLDATYNEIIKPAAEELGIKCVRADEIMQSGIIDVEMYKLLLSADIVVADISTSNANAIYELGVRHALKKGTTIIMSEKSAVLHFDLNHIATLQYEHLGDDIGCSEARRIKGQLKSLMESALNETRIDSPVYTYLPDLNTPTLTAQEIKEIVKDSDEAEKEWGYIFNSAEEKLKFGDFSNAKELYQKALEIRPRDEYLIQRLTLCTYKEKIESKSRVMSCMDAMVILSDLSPETSNDPETTGMAGAINKYIWMDTKDITFLNKAISFYNRGYTIKKDYYNGENLALCYFEKSKQLKNTETANDKDIVFNEILAEKTFKSVLEITEGIIESTNFNERSDVKWVYATAAKSASYLELKEKEDLYSSKFKSLCDNSWDFNTFEENKIKKD</sequence>
<dbReference type="PROSITE" id="PS50005">
    <property type="entry name" value="TPR"/>
    <property type="match status" value="1"/>
</dbReference>
<feature type="repeat" description="TPR" evidence="1">
    <location>
        <begin position="190"/>
        <end position="223"/>
    </location>
</feature>
<reference evidence="2" key="1">
    <citation type="submission" date="2019-04" db="EMBL/GenBank/DDBJ databases">
        <authorList>
            <person name="Hu G."/>
            <person name="Luo X."/>
        </authorList>
    </citation>
    <scope>NUCLEOTIDE SEQUENCE</scope>
    <source>
        <strain evidence="2">MM1L5</strain>
        <plasmid evidence="2">pMM1L5</plasmid>
    </source>
</reference>
<protein>
    <submittedName>
        <fullName evidence="2">Uncharacterized protein</fullName>
    </submittedName>
</protein>
<dbReference type="InterPro" id="IPR019734">
    <property type="entry name" value="TPR_rpt"/>
</dbReference>
<name>A0A514C8R0_MORMO</name>
<evidence type="ECO:0000256" key="1">
    <source>
        <dbReference type="PROSITE-ProRule" id="PRU00339"/>
    </source>
</evidence>
<keyword evidence="1" id="KW-0802">TPR repeat</keyword>
<dbReference type="InterPro" id="IPR011990">
    <property type="entry name" value="TPR-like_helical_dom_sf"/>
</dbReference>
<dbReference type="InterPro" id="IPR046880">
    <property type="entry name" value="TPR-S"/>
</dbReference>
<proteinExistence type="predicted"/>
<dbReference type="SUPFAM" id="SSF48452">
    <property type="entry name" value="TPR-like"/>
    <property type="match status" value="1"/>
</dbReference>
<dbReference type="AlphaFoldDB" id="A0A514C8R0"/>
<accession>A0A514C8R0</accession>
<keyword evidence="2" id="KW-0614">Plasmid</keyword>
<geneLocation type="plasmid" evidence="2">
    <name>pMM1L5</name>
</geneLocation>
<dbReference type="Pfam" id="PF20308">
    <property type="entry name" value="TPR-S"/>
    <property type="match status" value="1"/>
</dbReference>
<evidence type="ECO:0000313" key="2">
    <source>
        <dbReference type="EMBL" id="QDH76063.1"/>
    </source>
</evidence>